<dbReference type="EC" id="3.6.1.23" evidence="2"/>
<feature type="compositionally biased region" description="Low complexity" evidence="1">
    <location>
        <begin position="56"/>
        <end position="66"/>
    </location>
</feature>
<reference evidence="2" key="1">
    <citation type="submission" date="2020-02" db="EMBL/GenBank/DDBJ databases">
        <authorList>
            <person name="Meier V. D."/>
        </authorList>
    </citation>
    <scope>NUCLEOTIDE SEQUENCE</scope>
    <source>
        <strain evidence="2">AVDCRST_MAG10</strain>
    </source>
</reference>
<evidence type="ECO:0000313" key="2">
    <source>
        <dbReference type="EMBL" id="CAA9233289.1"/>
    </source>
</evidence>
<sequence length="145" mass="15491">ARPPRGPPRPVVAPARLRSAGRRRRRPRRARGSGVGRGRGSGDGPDRRGGGHSARPCRPGPSSQRPRPSPWGDRHERPGVGRRRVPGRAERGPGEHRPDRGLRGAAGRPDRAVGGRGGGPGGADGGRRVARFRAGQRRVRPLRSL</sequence>
<feature type="compositionally biased region" description="Basic residues" evidence="1">
    <location>
        <begin position="128"/>
        <end position="145"/>
    </location>
</feature>
<feature type="compositionally biased region" description="Gly residues" evidence="1">
    <location>
        <begin position="114"/>
        <end position="124"/>
    </location>
</feature>
<feature type="compositionally biased region" description="Gly residues" evidence="1">
    <location>
        <begin position="33"/>
        <end position="43"/>
    </location>
</feature>
<evidence type="ECO:0000256" key="1">
    <source>
        <dbReference type="SAM" id="MobiDB-lite"/>
    </source>
</evidence>
<proteinExistence type="predicted"/>
<dbReference type="GO" id="GO:0004170">
    <property type="term" value="F:dUTP diphosphatase activity"/>
    <property type="evidence" value="ECO:0007669"/>
    <property type="project" value="UniProtKB-EC"/>
</dbReference>
<dbReference type="EMBL" id="CADCTB010000085">
    <property type="protein sequence ID" value="CAA9233289.1"/>
    <property type="molecule type" value="Genomic_DNA"/>
</dbReference>
<feature type="compositionally biased region" description="Basic residues" evidence="1">
    <location>
        <begin position="19"/>
        <end position="31"/>
    </location>
</feature>
<organism evidence="2">
    <name type="scientific">uncultured Acidimicrobiales bacterium</name>
    <dbReference type="NCBI Taxonomy" id="310071"/>
    <lineage>
        <taxon>Bacteria</taxon>
        <taxon>Bacillati</taxon>
        <taxon>Actinomycetota</taxon>
        <taxon>Acidimicrobiia</taxon>
        <taxon>Acidimicrobiales</taxon>
        <taxon>environmental samples</taxon>
    </lineage>
</organism>
<feature type="non-terminal residue" evidence="2">
    <location>
        <position position="145"/>
    </location>
</feature>
<gene>
    <name evidence="2" type="ORF">AVDCRST_MAG10-1274</name>
</gene>
<feature type="compositionally biased region" description="Pro residues" evidence="1">
    <location>
        <begin position="1"/>
        <end position="11"/>
    </location>
</feature>
<feature type="non-terminal residue" evidence="2">
    <location>
        <position position="1"/>
    </location>
</feature>
<accession>A0A6J4HTU1</accession>
<feature type="region of interest" description="Disordered" evidence="1">
    <location>
        <begin position="1"/>
        <end position="145"/>
    </location>
</feature>
<name>A0A6J4HTU1_9ACTN</name>
<dbReference type="AlphaFoldDB" id="A0A6J4HTU1"/>
<protein>
    <submittedName>
        <fullName evidence="2">Deoxyuridine 5'-triphosphate nucleotidohydrolase</fullName>
        <ecNumber evidence="2">3.6.1.23</ecNumber>
    </submittedName>
</protein>
<feature type="compositionally biased region" description="Basic and acidic residues" evidence="1">
    <location>
        <begin position="87"/>
        <end position="113"/>
    </location>
</feature>
<keyword evidence="2" id="KW-0378">Hydrolase</keyword>